<feature type="transmembrane region" description="Helical" evidence="1">
    <location>
        <begin position="42"/>
        <end position="58"/>
    </location>
</feature>
<gene>
    <name evidence="2" type="ORF">METZ01_LOCUS51810</name>
</gene>
<sequence length="59" mass="6404">MDRILKDVDIENESNIYSSSAHGGGSINLSDLDPEKIFGNEAYVQIIIVVLIALSIILS</sequence>
<dbReference type="EMBL" id="UINC01002654">
    <property type="protein sequence ID" value="SUZ98956.1"/>
    <property type="molecule type" value="Genomic_DNA"/>
</dbReference>
<name>A0A381S4D9_9ZZZZ</name>
<proteinExistence type="predicted"/>
<dbReference type="AlphaFoldDB" id="A0A381S4D9"/>
<evidence type="ECO:0000313" key="2">
    <source>
        <dbReference type="EMBL" id="SUZ98956.1"/>
    </source>
</evidence>
<keyword evidence="1" id="KW-0812">Transmembrane</keyword>
<reference evidence="2" key="1">
    <citation type="submission" date="2018-05" db="EMBL/GenBank/DDBJ databases">
        <authorList>
            <person name="Lanie J.A."/>
            <person name="Ng W.-L."/>
            <person name="Kazmierczak K.M."/>
            <person name="Andrzejewski T.M."/>
            <person name="Davidsen T.M."/>
            <person name="Wayne K.J."/>
            <person name="Tettelin H."/>
            <person name="Glass J.I."/>
            <person name="Rusch D."/>
            <person name="Podicherti R."/>
            <person name="Tsui H.-C.T."/>
            <person name="Winkler M.E."/>
        </authorList>
    </citation>
    <scope>NUCLEOTIDE SEQUENCE</scope>
</reference>
<accession>A0A381S4D9</accession>
<keyword evidence="1" id="KW-0472">Membrane</keyword>
<keyword evidence="1" id="KW-1133">Transmembrane helix</keyword>
<organism evidence="2">
    <name type="scientific">marine metagenome</name>
    <dbReference type="NCBI Taxonomy" id="408172"/>
    <lineage>
        <taxon>unclassified sequences</taxon>
        <taxon>metagenomes</taxon>
        <taxon>ecological metagenomes</taxon>
    </lineage>
</organism>
<protein>
    <submittedName>
        <fullName evidence="2">Uncharacterized protein</fullName>
    </submittedName>
</protein>
<evidence type="ECO:0000256" key="1">
    <source>
        <dbReference type="SAM" id="Phobius"/>
    </source>
</evidence>